<evidence type="ECO:0000313" key="3">
    <source>
        <dbReference type="Proteomes" id="UP000054937"/>
    </source>
</evidence>
<reference evidence="2 3" key="1">
    <citation type="journal article" date="2015" name="Sci. Rep.">
        <title>Genome of the facultative scuticociliatosis pathogen Pseudocohnilembus persalinus provides insight into its virulence through horizontal gene transfer.</title>
        <authorList>
            <person name="Xiong J."/>
            <person name="Wang G."/>
            <person name="Cheng J."/>
            <person name="Tian M."/>
            <person name="Pan X."/>
            <person name="Warren A."/>
            <person name="Jiang C."/>
            <person name="Yuan D."/>
            <person name="Miao W."/>
        </authorList>
    </citation>
    <scope>NUCLEOTIDE SEQUENCE [LARGE SCALE GENOMIC DNA]</scope>
    <source>
        <strain evidence="2">36N120E</strain>
    </source>
</reference>
<proteinExistence type="predicted"/>
<keyword evidence="1" id="KW-0812">Transmembrane</keyword>
<dbReference type="EMBL" id="LDAU01000196">
    <property type="protein sequence ID" value="KRX00077.1"/>
    <property type="molecule type" value="Genomic_DNA"/>
</dbReference>
<keyword evidence="3" id="KW-1185">Reference proteome</keyword>
<protein>
    <submittedName>
        <fullName evidence="2">Uncharacterized protein</fullName>
    </submittedName>
</protein>
<keyword evidence="1" id="KW-1133">Transmembrane helix</keyword>
<dbReference type="InParanoid" id="A0A0V0QCY0"/>
<accession>A0A0V0QCY0</accession>
<name>A0A0V0QCY0_PSEPJ</name>
<organism evidence="2 3">
    <name type="scientific">Pseudocohnilembus persalinus</name>
    <name type="common">Ciliate</name>
    <dbReference type="NCBI Taxonomy" id="266149"/>
    <lineage>
        <taxon>Eukaryota</taxon>
        <taxon>Sar</taxon>
        <taxon>Alveolata</taxon>
        <taxon>Ciliophora</taxon>
        <taxon>Intramacronucleata</taxon>
        <taxon>Oligohymenophorea</taxon>
        <taxon>Scuticociliatia</taxon>
        <taxon>Philasterida</taxon>
        <taxon>Pseudocohnilembidae</taxon>
        <taxon>Pseudocohnilembus</taxon>
    </lineage>
</organism>
<keyword evidence="1" id="KW-0472">Membrane</keyword>
<feature type="transmembrane region" description="Helical" evidence="1">
    <location>
        <begin position="20"/>
        <end position="40"/>
    </location>
</feature>
<dbReference type="AlphaFoldDB" id="A0A0V0QCY0"/>
<dbReference type="Proteomes" id="UP000054937">
    <property type="component" value="Unassembled WGS sequence"/>
</dbReference>
<sequence length="114" mass="13743">MKFELCLENKRDFKRKNFVGNYFLVWPINFLFSGGAKIYIKKKLDYQLYSKDQLRKISLVQKFDIICQSLQDFCCNYLKIYNDIKICFTNKKKGIFLKQYVYESVSIIFNESLI</sequence>
<comment type="caution">
    <text evidence="2">The sequence shown here is derived from an EMBL/GenBank/DDBJ whole genome shotgun (WGS) entry which is preliminary data.</text>
</comment>
<gene>
    <name evidence="2" type="ORF">PPERSA_07274</name>
</gene>
<evidence type="ECO:0000313" key="2">
    <source>
        <dbReference type="EMBL" id="KRX00077.1"/>
    </source>
</evidence>
<evidence type="ECO:0000256" key="1">
    <source>
        <dbReference type="SAM" id="Phobius"/>
    </source>
</evidence>